<dbReference type="PANTHER" id="PTHR42754">
    <property type="entry name" value="ENDOGLUCANASE"/>
    <property type="match status" value="1"/>
</dbReference>
<evidence type="ECO:0000256" key="2">
    <source>
        <dbReference type="SAM" id="SignalP"/>
    </source>
</evidence>
<evidence type="ECO:0000256" key="1">
    <source>
        <dbReference type="ARBA" id="ARBA00022729"/>
    </source>
</evidence>
<sequence length="456" mass="50429">MRIKITILAVVLSTILNAQAEAPGILGKKTVSPGTNVNLSYSGSSTQLSDGNFVFTGTVENTFIPQITKTNSTGTVLWQKNITDLADNMPFLVKKDNGNNIYFITEHRGNGNSSVVKMDIDGNVSWKKIITINNMETFLTDIDILPDGSIILSGDTESDTSASYFFAKYDSNGNQVWLKNKSFTQYPLSYINDAVLLSDGGFMLVGNIYLTETDEKGYPWIAKYDATRNLIWEKTYNSEGESYYYKALVNNAGEILVAGLSISANNSGNKAFLTKKDASGNYLWQNDYITQDFVEPEVIQAVDNGYLLPISAYNNGNYTNIIKKINESGATVWQQNYDNYLEQGVIFNSFIKTNDNNYFGLAQKSNNYLLYKFGGSLGVADVAKKSLSVYPNPAKDIINFSEEVSNIKIADFSGKIVKNIATEETTIDVSDLPKGIYVVMAITKDGKSINHKVIKE</sequence>
<proteinExistence type="predicted"/>
<feature type="chain" id="PRO_5011616517" evidence="2">
    <location>
        <begin position="21"/>
        <end position="456"/>
    </location>
</feature>
<feature type="domain" description="Secretion system C-terminal sorting" evidence="3">
    <location>
        <begin position="389"/>
        <end position="454"/>
    </location>
</feature>
<accession>A0A1H6I5J2</accession>
<evidence type="ECO:0000313" key="5">
    <source>
        <dbReference type="Proteomes" id="UP000198555"/>
    </source>
</evidence>
<evidence type="ECO:0000259" key="3">
    <source>
        <dbReference type="Pfam" id="PF18962"/>
    </source>
</evidence>
<dbReference type="PANTHER" id="PTHR42754:SF1">
    <property type="entry name" value="LIPOPROTEIN"/>
    <property type="match status" value="1"/>
</dbReference>
<organism evidence="4 5">
    <name type="scientific">Epilithonimonas hominis</name>
    <dbReference type="NCBI Taxonomy" id="420404"/>
    <lineage>
        <taxon>Bacteria</taxon>
        <taxon>Pseudomonadati</taxon>
        <taxon>Bacteroidota</taxon>
        <taxon>Flavobacteriia</taxon>
        <taxon>Flavobacteriales</taxon>
        <taxon>Weeksellaceae</taxon>
        <taxon>Chryseobacterium group</taxon>
        <taxon>Epilithonimonas</taxon>
    </lineage>
</organism>
<keyword evidence="5" id="KW-1185">Reference proteome</keyword>
<dbReference type="EMBL" id="FNWX01000004">
    <property type="protein sequence ID" value="SEH43422.1"/>
    <property type="molecule type" value="Genomic_DNA"/>
</dbReference>
<dbReference type="InterPro" id="IPR026444">
    <property type="entry name" value="Secre_tail"/>
</dbReference>
<dbReference type="Proteomes" id="UP000198555">
    <property type="component" value="Unassembled WGS sequence"/>
</dbReference>
<dbReference type="Pfam" id="PF18962">
    <property type="entry name" value="Por_Secre_tail"/>
    <property type="match status" value="1"/>
</dbReference>
<protein>
    <submittedName>
        <fullName evidence="4">Por secretion system C-terminal sorting domain-containing protein</fullName>
    </submittedName>
</protein>
<dbReference type="STRING" id="420404.SAMN05421793_10415"/>
<dbReference type="SUPFAM" id="SSF63829">
    <property type="entry name" value="Calcium-dependent phosphotriesterase"/>
    <property type="match status" value="1"/>
</dbReference>
<reference evidence="5" key="1">
    <citation type="submission" date="2016-10" db="EMBL/GenBank/DDBJ databases">
        <authorList>
            <person name="Varghese N."/>
            <person name="Submissions S."/>
        </authorList>
    </citation>
    <scope>NUCLEOTIDE SEQUENCE [LARGE SCALE GENOMIC DNA]</scope>
    <source>
        <strain evidence="5">DSM 19326</strain>
    </source>
</reference>
<evidence type="ECO:0000313" key="4">
    <source>
        <dbReference type="EMBL" id="SEH43422.1"/>
    </source>
</evidence>
<gene>
    <name evidence="4" type="ORF">SAMN05421793_10415</name>
</gene>
<dbReference type="RefSeq" id="WP_089768186.1">
    <property type="nucleotide sequence ID" value="NZ_FNWX01000004.1"/>
</dbReference>
<keyword evidence="1 2" id="KW-0732">Signal</keyword>
<dbReference type="NCBIfam" id="TIGR04183">
    <property type="entry name" value="Por_Secre_tail"/>
    <property type="match status" value="1"/>
</dbReference>
<dbReference type="AlphaFoldDB" id="A0A1H6I5J2"/>
<name>A0A1H6I5J2_9FLAO</name>
<feature type="signal peptide" evidence="2">
    <location>
        <begin position="1"/>
        <end position="20"/>
    </location>
</feature>